<dbReference type="EMBL" id="CADCWN010000253">
    <property type="protein sequence ID" value="CAA9582777.1"/>
    <property type="molecule type" value="Genomic_DNA"/>
</dbReference>
<dbReference type="AlphaFoldDB" id="A0A6J4VLJ8"/>
<feature type="transmembrane region" description="Helical" evidence="1">
    <location>
        <begin position="12"/>
        <end position="35"/>
    </location>
</feature>
<name>A0A6J4VLJ8_9BACT</name>
<accession>A0A6J4VLJ8</accession>
<organism evidence="2">
    <name type="scientific">uncultured Thermomicrobiales bacterium</name>
    <dbReference type="NCBI Taxonomy" id="1645740"/>
    <lineage>
        <taxon>Bacteria</taxon>
        <taxon>Pseudomonadati</taxon>
        <taxon>Thermomicrobiota</taxon>
        <taxon>Thermomicrobia</taxon>
        <taxon>Thermomicrobiales</taxon>
        <taxon>environmental samples</taxon>
    </lineage>
</organism>
<sequence>MDVLIEALKALGLVVATVGIVIALPLIFVIIFSLVSGFNEGAPGDE</sequence>
<gene>
    <name evidence="2" type="ORF">AVDCRST_MAG18-3397</name>
</gene>
<keyword evidence="1" id="KW-0812">Transmembrane</keyword>
<evidence type="ECO:0000313" key="2">
    <source>
        <dbReference type="EMBL" id="CAA9582777.1"/>
    </source>
</evidence>
<keyword evidence="1" id="KW-1133">Transmembrane helix</keyword>
<reference evidence="2" key="1">
    <citation type="submission" date="2020-02" db="EMBL/GenBank/DDBJ databases">
        <authorList>
            <person name="Meier V. D."/>
        </authorList>
    </citation>
    <scope>NUCLEOTIDE SEQUENCE</scope>
    <source>
        <strain evidence="2">AVDCRST_MAG18</strain>
    </source>
</reference>
<protein>
    <submittedName>
        <fullName evidence="2">Uncharacterized protein</fullName>
    </submittedName>
</protein>
<proteinExistence type="predicted"/>
<keyword evidence="1" id="KW-0472">Membrane</keyword>
<evidence type="ECO:0000256" key="1">
    <source>
        <dbReference type="SAM" id="Phobius"/>
    </source>
</evidence>